<keyword evidence="3" id="KW-1185">Reference proteome</keyword>
<evidence type="ECO:0000256" key="1">
    <source>
        <dbReference type="SAM" id="MobiDB-lite"/>
    </source>
</evidence>
<dbReference type="STRING" id="417102.CA982_11260"/>
<protein>
    <submittedName>
        <fullName evidence="2">Uncharacterized protein</fullName>
    </submittedName>
</protein>
<accession>A0A243QAG0</accession>
<proteinExistence type="predicted"/>
<comment type="caution">
    <text evidence="2">The sequence shown here is derived from an EMBL/GenBank/DDBJ whole genome shotgun (WGS) entry which is preliminary data.</text>
</comment>
<name>A0A243QAG0_9ACTN</name>
<evidence type="ECO:0000313" key="3">
    <source>
        <dbReference type="Proteomes" id="UP000194632"/>
    </source>
</evidence>
<reference evidence="2 3" key="1">
    <citation type="submission" date="2017-05" db="EMBL/GenBank/DDBJ databases">
        <title>Biotechnological potential of actinobacteria isolated from South African environments.</title>
        <authorList>
            <person name="Le Roes-Hill M."/>
            <person name="Prins A."/>
            <person name="Durrell K.A."/>
        </authorList>
    </citation>
    <scope>NUCLEOTIDE SEQUENCE [LARGE SCALE GENOMIC DNA]</scope>
    <source>
        <strain evidence="2">BS2</strain>
    </source>
</reference>
<dbReference type="OrthoDB" id="4378330at2"/>
<feature type="region of interest" description="Disordered" evidence="1">
    <location>
        <begin position="187"/>
        <end position="207"/>
    </location>
</feature>
<dbReference type="Proteomes" id="UP000194632">
    <property type="component" value="Unassembled WGS sequence"/>
</dbReference>
<sequence length="207" mass="23043">MSFRWIPTNVLGLETPEGSFVRAYTESFELAFEGQSMEWGYPGFAAASPPGTDERIRLVASDSQTSRVVNTLFLRPLRREDSDDRSRLIVCRSELLSIEQRSDGGGVTWRNIGNRWAYPITIEFVRTGERLPPADQHGPQTTPFTSMFGSWQVSFFDRLGMGPENRADHIACNALPPNPDLPRVGVETGPEPWPVLPPSPGWPANGL</sequence>
<feature type="compositionally biased region" description="Pro residues" evidence="1">
    <location>
        <begin position="191"/>
        <end position="201"/>
    </location>
</feature>
<dbReference type="AlphaFoldDB" id="A0A243QAG0"/>
<dbReference type="EMBL" id="NGFO01000011">
    <property type="protein sequence ID" value="OUC78642.1"/>
    <property type="molecule type" value="Genomic_DNA"/>
</dbReference>
<organism evidence="2 3">
    <name type="scientific">Gordonia lacunae</name>
    <dbReference type="NCBI Taxonomy" id="417102"/>
    <lineage>
        <taxon>Bacteria</taxon>
        <taxon>Bacillati</taxon>
        <taxon>Actinomycetota</taxon>
        <taxon>Actinomycetes</taxon>
        <taxon>Mycobacteriales</taxon>
        <taxon>Gordoniaceae</taxon>
        <taxon>Gordonia</taxon>
    </lineage>
</organism>
<gene>
    <name evidence="2" type="ORF">CA982_11260</name>
</gene>
<evidence type="ECO:0000313" key="2">
    <source>
        <dbReference type="EMBL" id="OUC78642.1"/>
    </source>
</evidence>